<dbReference type="Gene3D" id="1.10.10.1420">
    <property type="entry name" value="DNA replication factor Cdt1, C-terminal WH domain"/>
    <property type="match status" value="1"/>
</dbReference>
<organism evidence="2 3">
    <name type="scientific">Rotaria sordida</name>
    <dbReference type="NCBI Taxonomy" id="392033"/>
    <lineage>
        <taxon>Eukaryota</taxon>
        <taxon>Metazoa</taxon>
        <taxon>Spiralia</taxon>
        <taxon>Gnathifera</taxon>
        <taxon>Rotifera</taxon>
        <taxon>Eurotatoria</taxon>
        <taxon>Bdelloidea</taxon>
        <taxon>Philodinida</taxon>
        <taxon>Philodinidae</taxon>
        <taxon>Rotaria</taxon>
    </lineage>
</organism>
<evidence type="ECO:0000313" key="3">
    <source>
        <dbReference type="Proteomes" id="UP000663864"/>
    </source>
</evidence>
<proteinExistence type="predicted"/>
<gene>
    <name evidence="2" type="ORF">ZHD862_LOCUS34243</name>
</gene>
<evidence type="ECO:0000313" key="2">
    <source>
        <dbReference type="EMBL" id="CAF1427924.1"/>
    </source>
</evidence>
<dbReference type="InterPro" id="IPR038090">
    <property type="entry name" value="Cdt1_C_WH_dom_sf"/>
</dbReference>
<dbReference type="Gene3D" id="2.60.120.340">
    <property type="entry name" value="Nucleoplasmin core domain"/>
    <property type="match status" value="1"/>
</dbReference>
<reference evidence="2" key="1">
    <citation type="submission" date="2021-02" db="EMBL/GenBank/DDBJ databases">
        <authorList>
            <person name="Nowell W R."/>
        </authorList>
    </citation>
    <scope>NUCLEOTIDE SEQUENCE</scope>
</reference>
<dbReference type="Proteomes" id="UP000663864">
    <property type="component" value="Unassembled WGS sequence"/>
</dbReference>
<dbReference type="InterPro" id="IPR041232">
    <property type="entry name" value="NPL"/>
</dbReference>
<name>A0A815MUT4_9BILA</name>
<feature type="domain" description="Nucleoplasmin-like" evidence="1">
    <location>
        <begin position="355"/>
        <end position="447"/>
    </location>
</feature>
<comment type="caution">
    <text evidence="2">The sequence shown here is derived from an EMBL/GenBank/DDBJ whole genome shotgun (WGS) entry which is preliminary data.</text>
</comment>
<dbReference type="EMBL" id="CAJNOT010004340">
    <property type="protein sequence ID" value="CAF1427924.1"/>
    <property type="molecule type" value="Genomic_DNA"/>
</dbReference>
<accession>A0A815MUT4</accession>
<protein>
    <recommendedName>
        <fullName evidence="1">Nucleoplasmin-like domain-containing protein</fullName>
    </recommendedName>
</protein>
<dbReference type="Pfam" id="PF17800">
    <property type="entry name" value="NPL"/>
    <property type="match status" value="1"/>
</dbReference>
<sequence length="449" mass="51730">MAQACLTQYFTPKRSRRSSTILANGESIKSQKRKLIFDDENNENVCTLSINSNKKRRISPTQPTDGYLQGCDLDQIDKLPLSRKNRNDEIKFKTFERQKQRLVQVADMNELREHLKVVRTHIEEIKQQNVITSKENDDNNNQKKFIPAHERFAHLLVEKPSVNESSLTPIKKIASPADLRRCVQTTENERFKKVLSKVDQTILETLPITPSKQIVGINNRLLEQIRLKEESRNQLISLENTGIIKNEEQRSKNYEIFHHMREAMDIIDQLFTTERQVALECDRIHNKLIELHSARYKKDQAIEILDFIVKSMEECAPGYLIPLKLRNKQYIKINRANITMVILNDYIEKKLIELGLTVGPNKVSEVVTDHPFRLTMAALELDDVSPIEESESPTNGITRVTIRSGTADKGPPFDLILCNLHYPSCLQQPLDIEFYEGQTLTFGAKGDII</sequence>
<evidence type="ECO:0000259" key="1">
    <source>
        <dbReference type="Pfam" id="PF17800"/>
    </source>
</evidence>
<dbReference type="AlphaFoldDB" id="A0A815MUT4"/>